<organism evidence="3 4">
    <name type="scientific">Acrasis kona</name>
    <dbReference type="NCBI Taxonomy" id="1008807"/>
    <lineage>
        <taxon>Eukaryota</taxon>
        <taxon>Discoba</taxon>
        <taxon>Heterolobosea</taxon>
        <taxon>Tetramitia</taxon>
        <taxon>Eutetramitia</taxon>
        <taxon>Acrasidae</taxon>
        <taxon>Acrasis</taxon>
    </lineage>
</organism>
<dbReference type="InterPro" id="IPR000626">
    <property type="entry name" value="Ubiquitin-like_dom"/>
</dbReference>
<keyword evidence="4" id="KW-1185">Reference proteome</keyword>
<reference evidence="3 4" key="1">
    <citation type="submission" date="2024-03" db="EMBL/GenBank/DDBJ databases">
        <title>The Acrasis kona genome and developmental transcriptomes reveal deep origins of eukaryotic multicellular pathways.</title>
        <authorList>
            <person name="Sheikh S."/>
            <person name="Fu C.-J."/>
            <person name="Brown M.W."/>
            <person name="Baldauf S.L."/>
        </authorList>
    </citation>
    <scope>NUCLEOTIDE SEQUENCE [LARGE SCALE GENOMIC DNA]</scope>
    <source>
        <strain evidence="3 4">ATCC MYA-3509</strain>
    </source>
</reference>
<dbReference type="SMART" id="SM00213">
    <property type="entry name" value="UBQ"/>
    <property type="match status" value="1"/>
</dbReference>
<accession>A0AAW2YM55</accession>
<dbReference type="InterPro" id="IPR022617">
    <property type="entry name" value="Rad60/SUMO-like_dom"/>
</dbReference>
<dbReference type="EMBL" id="JAOPGA020000149">
    <property type="protein sequence ID" value="KAL0477187.1"/>
    <property type="molecule type" value="Genomic_DNA"/>
</dbReference>
<feature type="region of interest" description="Disordered" evidence="1">
    <location>
        <begin position="1"/>
        <end position="25"/>
    </location>
</feature>
<comment type="caution">
    <text evidence="3">The sequence shown here is derived from an EMBL/GenBank/DDBJ whole genome shotgun (WGS) entry which is preliminary data.</text>
</comment>
<evidence type="ECO:0000259" key="2">
    <source>
        <dbReference type="PROSITE" id="PS50053"/>
    </source>
</evidence>
<feature type="domain" description="Ubiquitin-like" evidence="2">
    <location>
        <begin position="25"/>
        <end position="101"/>
    </location>
</feature>
<dbReference type="Gene3D" id="3.10.20.90">
    <property type="entry name" value="Phosphatidylinositol 3-kinase Catalytic Subunit, Chain A, domain 1"/>
    <property type="match status" value="1"/>
</dbReference>
<feature type="compositionally biased region" description="Polar residues" evidence="1">
    <location>
        <begin position="1"/>
        <end position="12"/>
    </location>
</feature>
<evidence type="ECO:0000256" key="1">
    <source>
        <dbReference type="SAM" id="MobiDB-lite"/>
    </source>
</evidence>
<protein>
    <submittedName>
        <fullName evidence="3">Small ubiquitin-related modifier sumo2</fullName>
    </submittedName>
</protein>
<dbReference type="SUPFAM" id="SSF54236">
    <property type="entry name" value="Ubiquitin-like"/>
    <property type="match status" value="1"/>
</dbReference>
<dbReference type="Proteomes" id="UP001431209">
    <property type="component" value="Unassembled WGS sequence"/>
</dbReference>
<dbReference type="AlphaFoldDB" id="A0AAW2YM55"/>
<dbReference type="PROSITE" id="PS50053">
    <property type="entry name" value="UBIQUITIN_2"/>
    <property type="match status" value="1"/>
</dbReference>
<proteinExistence type="predicted"/>
<sequence length="108" mass="11811">MEELPTSSSQAKQEPGSAEGGAQSEHVNLKVSFQGADVHFKIKRKTPLGKLMSAFVKRQNVGLGTMRFLFDGKRISEHDTADSLGLEEDDIIDVMIEQTGGSKNLISY</sequence>
<gene>
    <name evidence="3" type="ORF">AKO1_005831</name>
</gene>
<evidence type="ECO:0000313" key="4">
    <source>
        <dbReference type="Proteomes" id="UP001431209"/>
    </source>
</evidence>
<evidence type="ECO:0000313" key="3">
    <source>
        <dbReference type="EMBL" id="KAL0477187.1"/>
    </source>
</evidence>
<dbReference type="PANTHER" id="PTHR10562">
    <property type="entry name" value="SMALL UBIQUITIN-RELATED MODIFIER"/>
    <property type="match status" value="1"/>
</dbReference>
<dbReference type="InterPro" id="IPR029071">
    <property type="entry name" value="Ubiquitin-like_domsf"/>
</dbReference>
<name>A0AAW2YM55_9EUKA</name>
<dbReference type="Pfam" id="PF11976">
    <property type="entry name" value="Rad60-SLD"/>
    <property type="match status" value="1"/>
</dbReference>